<protein>
    <submittedName>
        <fullName evidence="1">Uncharacterized protein</fullName>
    </submittedName>
</protein>
<feature type="non-terminal residue" evidence="1">
    <location>
        <position position="97"/>
    </location>
</feature>
<sequence>MKRKKYLTWLHSNQDQHLGVQSSKNEVWRLIKTEKNNAWDQRCQQIETLIEGKSCSEVWKFIRSLRSSNKDKVQISIIEPEEWKDDYANLHQEKKRV</sequence>
<dbReference type="EMBL" id="JABFTP020000124">
    <property type="protein sequence ID" value="KAL3279726.1"/>
    <property type="molecule type" value="Genomic_DNA"/>
</dbReference>
<dbReference type="AlphaFoldDB" id="A0ABD2NLW6"/>
<gene>
    <name evidence="1" type="ORF">HHI36_017235</name>
</gene>
<reference evidence="1 2" key="1">
    <citation type="journal article" date="2021" name="BMC Biol.">
        <title>Horizontally acquired antibacterial genes associated with adaptive radiation of ladybird beetles.</title>
        <authorList>
            <person name="Li H.S."/>
            <person name="Tang X.F."/>
            <person name="Huang Y.H."/>
            <person name="Xu Z.Y."/>
            <person name="Chen M.L."/>
            <person name="Du X.Y."/>
            <person name="Qiu B.Y."/>
            <person name="Chen P.T."/>
            <person name="Zhang W."/>
            <person name="Slipinski A."/>
            <person name="Escalona H.E."/>
            <person name="Waterhouse R.M."/>
            <person name="Zwick A."/>
            <person name="Pang H."/>
        </authorList>
    </citation>
    <scope>NUCLEOTIDE SEQUENCE [LARGE SCALE GENOMIC DNA]</scope>
    <source>
        <strain evidence="1">SYSU2018</strain>
    </source>
</reference>
<comment type="caution">
    <text evidence="1">The sequence shown here is derived from an EMBL/GenBank/DDBJ whole genome shotgun (WGS) entry which is preliminary data.</text>
</comment>
<name>A0ABD2NLW6_9CUCU</name>
<evidence type="ECO:0000313" key="2">
    <source>
        <dbReference type="Proteomes" id="UP001516400"/>
    </source>
</evidence>
<keyword evidence="2" id="KW-1185">Reference proteome</keyword>
<accession>A0ABD2NLW6</accession>
<proteinExistence type="predicted"/>
<evidence type="ECO:0000313" key="1">
    <source>
        <dbReference type="EMBL" id="KAL3279726.1"/>
    </source>
</evidence>
<dbReference type="Proteomes" id="UP001516400">
    <property type="component" value="Unassembled WGS sequence"/>
</dbReference>
<organism evidence="1 2">
    <name type="scientific">Cryptolaemus montrouzieri</name>
    <dbReference type="NCBI Taxonomy" id="559131"/>
    <lineage>
        <taxon>Eukaryota</taxon>
        <taxon>Metazoa</taxon>
        <taxon>Ecdysozoa</taxon>
        <taxon>Arthropoda</taxon>
        <taxon>Hexapoda</taxon>
        <taxon>Insecta</taxon>
        <taxon>Pterygota</taxon>
        <taxon>Neoptera</taxon>
        <taxon>Endopterygota</taxon>
        <taxon>Coleoptera</taxon>
        <taxon>Polyphaga</taxon>
        <taxon>Cucujiformia</taxon>
        <taxon>Coccinelloidea</taxon>
        <taxon>Coccinellidae</taxon>
        <taxon>Scymninae</taxon>
        <taxon>Scymnini</taxon>
        <taxon>Cryptolaemus</taxon>
    </lineage>
</organism>